<dbReference type="eggNOG" id="COG0608">
    <property type="taxonomic scope" value="Bacteria"/>
</dbReference>
<dbReference type="HOGENOM" id="CLU_009736_3_1_9"/>
<dbReference type="PANTHER" id="PTHR30255:SF2">
    <property type="entry name" value="SINGLE-STRANDED-DNA-SPECIFIC EXONUCLEASE RECJ"/>
    <property type="match status" value="1"/>
</dbReference>
<evidence type="ECO:0000256" key="3">
    <source>
        <dbReference type="ARBA" id="ARBA00022722"/>
    </source>
</evidence>
<dbReference type="SUPFAM" id="SSF64182">
    <property type="entry name" value="DHH phosphoesterases"/>
    <property type="match status" value="1"/>
</dbReference>
<evidence type="ECO:0000259" key="8">
    <source>
        <dbReference type="Pfam" id="PF02272"/>
    </source>
</evidence>
<dbReference type="EMBL" id="CP002175">
    <property type="protein sequence ID" value="ADO76839.1"/>
    <property type="molecule type" value="Genomic_DNA"/>
</dbReference>
<reference evidence="11" key="1">
    <citation type="submission" date="2010-10" db="EMBL/GenBank/DDBJ databases">
        <title>The complete genome of Halanaerobium praevalens DSM 2228.</title>
        <authorList>
            <consortium name="US DOE Joint Genome Institute (JGI-PGF)"/>
            <person name="Lucas S."/>
            <person name="Copeland A."/>
            <person name="Lapidus A."/>
            <person name="Glavina del Rio T."/>
            <person name="Dalin E."/>
            <person name="Tice H."/>
            <person name="Bruce D."/>
            <person name="Goodwin L."/>
            <person name="Pitluck S."/>
            <person name="Kyrpides N."/>
            <person name="Mavromatis K."/>
            <person name="Ivanova N."/>
            <person name="Ovchinnikova G."/>
            <person name="Chertkov O."/>
            <person name="Detter J.C."/>
            <person name="Han C."/>
            <person name="Larimer F."/>
            <person name="Land M."/>
            <person name="Hauser L."/>
            <person name="Markowitz V."/>
            <person name="Cheng J.-F."/>
            <person name="Hugenholtz P."/>
            <person name="Woyke T."/>
            <person name="Wu D."/>
            <person name="Tindall B."/>
            <person name="Pomrenke H.G."/>
            <person name="Brambilla E."/>
            <person name="Klenk H.-P."/>
            <person name="Eisen J.A."/>
        </authorList>
    </citation>
    <scope>NUCLEOTIDE SEQUENCE [LARGE SCALE GENOMIC DNA]</scope>
    <source>
        <strain evidence="11">ATCC 33744 / DSM 2228 / GSL</strain>
    </source>
</reference>
<dbReference type="GO" id="GO:0008409">
    <property type="term" value="F:5'-3' exonuclease activity"/>
    <property type="evidence" value="ECO:0007669"/>
    <property type="project" value="InterPro"/>
</dbReference>
<protein>
    <recommendedName>
        <fullName evidence="2">Single-stranded-DNA-specific exonuclease RecJ</fullName>
    </recommendedName>
</protein>
<dbReference type="Proteomes" id="UP000006866">
    <property type="component" value="Chromosome"/>
</dbReference>
<feature type="coiled-coil region" evidence="6">
    <location>
        <begin position="319"/>
        <end position="346"/>
    </location>
</feature>
<dbReference type="Pfam" id="PF17768">
    <property type="entry name" value="RecJ_OB"/>
    <property type="match status" value="1"/>
</dbReference>
<keyword evidence="4" id="KW-0378">Hydrolase</keyword>
<dbReference type="InterPro" id="IPR003156">
    <property type="entry name" value="DHHA1_dom"/>
</dbReference>
<proteinExistence type="inferred from homology"/>
<organism evidence="10 11">
    <name type="scientific">Halanaerobium praevalens (strain ATCC 33744 / DSM 2228 / GSL)</name>
    <dbReference type="NCBI Taxonomy" id="572479"/>
    <lineage>
        <taxon>Bacteria</taxon>
        <taxon>Bacillati</taxon>
        <taxon>Bacillota</taxon>
        <taxon>Clostridia</taxon>
        <taxon>Halanaerobiales</taxon>
        <taxon>Halanaerobiaceae</taxon>
        <taxon>Halanaerobium</taxon>
    </lineage>
</organism>
<dbReference type="AlphaFoldDB" id="E3DQE3"/>
<dbReference type="PATRIC" id="fig|572479.3.peg.691"/>
<accession>E3DQE3</accession>
<dbReference type="GO" id="GO:0006281">
    <property type="term" value="P:DNA repair"/>
    <property type="evidence" value="ECO:0007669"/>
    <property type="project" value="InterPro"/>
</dbReference>
<dbReference type="InterPro" id="IPR051673">
    <property type="entry name" value="SSDNA_exonuclease_RecJ"/>
</dbReference>
<gene>
    <name evidence="10" type="ordered locus">Hprae_0685</name>
</gene>
<dbReference type="KEGG" id="hpk:Hprae_0685"/>
<dbReference type="InterPro" id="IPR041122">
    <property type="entry name" value="RecJ_OB"/>
</dbReference>
<dbReference type="STRING" id="572479.Hprae_0685"/>
<comment type="similarity">
    <text evidence="1">Belongs to the RecJ family.</text>
</comment>
<dbReference type="InterPro" id="IPR004610">
    <property type="entry name" value="RecJ"/>
</dbReference>
<dbReference type="Pfam" id="PF01368">
    <property type="entry name" value="DHH"/>
    <property type="match status" value="1"/>
</dbReference>
<dbReference type="InterPro" id="IPR038763">
    <property type="entry name" value="DHH_sf"/>
</dbReference>
<keyword evidence="5 10" id="KW-0269">Exonuclease</keyword>
<evidence type="ECO:0000259" key="7">
    <source>
        <dbReference type="Pfam" id="PF01368"/>
    </source>
</evidence>
<dbReference type="NCBIfam" id="TIGR00644">
    <property type="entry name" value="recJ"/>
    <property type="match status" value="1"/>
</dbReference>
<dbReference type="Gene3D" id="3.90.1640.30">
    <property type="match status" value="1"/>
</dbReference>
<evidence type="ECO:0000256" key="5">
    <source>
        <dbReference type="ARBA" id="ARBA00022839"/>
    </source>
</evidence>
<keyword evidence="6" id="KW-0175">Coiled coil</keyword>
<evidence type="ECO:0000259" key="9">
    <source>
        <dbReference type="Pfam" id="PF17768"/>
    </source>
</evidence>
<reference evidence="10 11" key="2">
    <citation type="journal article" date="2011" name="Stand. Genomic Sci.">
        <title>Complete genome sequence of the extremely halophilic Halanaerobium praevalens type strain (GSL).</title>
        <authorList>
            <person name="Ivanova N."/>
            <person name="Sikorski J."/>
            <person name="Chertkov O."/>
            <person name="Nolan M."/>
            <person name="Lucas S."/>
            <person name="Hammon N."/>
            <person name="Deshpande S."/>
            <person name="Cheng J.F."/>
            <person name="Tapia R."/>
            <person name="Han C."/>
            <person name="Goodwin L."/>
            <person name="Pitluck S."/>
            <person name="Huntemann M."/>
            <person name="Liolios K."/>
            <person name="Pagani I."/>
            <person name="Mavromatis K."/>
            <person name="Ovchinikova G."/>
            <person name="Pati A."/>
            <person name="Chen A."/>
            <person name="Palaniappan K."/>
            <person name="Land M."/>
            <person name="Hauser L."/>
            <person name="Brambilla E.M."/>
            <person name="Kannan K.P."/>
            <person name="Rohde M."/>
            <person name="Tindall B.J."/>
            <person name="Goker M."/>
            <person name="Detter J.C."/>
            <person name="Woyke T."/>
            <person name="Bristow J."/>
            <person name="Eisen J.A."/>
            <person name="Markowitz V."/>
            <person name="Hugenholtz P."/>
            <person name="Kyrpides N.C."/>
            <person name="Klenk H.P."/>
            <person name="Lapidus A."/>
        </authorList>
    </citation>
    <scope>NUCLEOTIDE SEQUENCE [LARGE SCALE GENOMIC DNA]</scope>
    <source>
        <strain evidence="11">ATCC 33744 / DSM 2228 / GSL</strain>
    </source>
</reference>
<evidence type="ECO:0000313" key="10">
    <source>
        <dbReference type="EMBL" id="ADO76839.1"/>
    </source>
</evidence>
<dbReference type="GO" id="GO:0006310">
    <property type="term" value="P:DNA recombination"/>
    <property type="evidence" value="ECO:0007669"/>
    <property type="project" value="InterPro"/>
</dbReference>
<name>E3DQE3_HALPG</name>
<evidence type="ECO:0000256" key="1">
    <source>
        <dbReference type="ARBA" id="ARBA00005915"/>
    </source>
</evidence>
<evidence type="ECO:0000256" key="6">
    <source>
        <dbReference type="SAM" id="Coils"/>
    </source>
</evidence>
<evidence type="ECO:0000256" key="2">
    <source>
        <dbReference type="ARBA" id="ARBA00019841"/>
    </source>
</evidence>
<dbReference type="OrthoDB" id="9809852at2"/>
<dbReference type="Pfam" id="PF02272">
    <property type="entry name" value="DHHA1"/>
    <property type="match status" value="1"/>
</dbReference>
<dbReference type="InterPro" id="IPR001667">
    <property type="entry name" value="DDH_dom"/>
</dbReference>
<keyword evidence="11" id="KW-1185">Reference proteome</keyword>
<dbReference type="PANTHER" id="PTHR30255">
    <property type="entry name" value="SINGLE-STRANDED-DNA-SPECIFIC EXONUCLEASE RECJ"/>
    <property type="match status" value="1"/>
</dbReference>
<sequence>MEKIWEIKATKIKNKQKNNKKEILNKLLDQRGICSPEAKKRYLKPKLSYLSDPFLMPEMDKAVNRIKKAVKNKQQILIYGDYDVDGITSTALLSRFFKKAFNLEVKTFIPDRIKDGYGLSLSALKKNLEFDLIITVDCGITAIKEAEFLKDQGIDLIITDHHTPSDLLPEAKAIINHHLVKIDNYFAAEIAGVGTAYKLAQALSPISIAENKAEFLPLVALGTVADIAPLKNENRIFVKKGLQLLVENEILGLKILIEELKLDLKNISAGQIGYIIAPPLNAAGRIDNPKLALNLLISENKEESIQIAKKLIKTNKKRQKQEEKIYKNAESKIKNLNLEKEKSIILADSSWHSGIIGIVASRLLEKYNLPVILFAIDSQTKTAKGSARSIANLNIYQALKSCQSKIIDFGGHKAAAGLNLELDNFEKFKSLFQDYLKNNLSEEDYVKKIKIDLDLSLELITKEFILKLQKFKPFGVSNPAPKFIFKNLKAKKCYQMGKDNKHLKIYLENGVQAVAFNLGKQAAAIASSNFDLVAQPEINYWQGKENLQLKVKDYRLTADSKTVLVFENENYLFYDYRNQLNKKNTLLTILNSGIINQGAVYLNQKKQRKYLKSDQPEHYFFGSEYQFENEFSHLIFYSLPFSLTHFYKIINAFQKSQKQPKIKIILLFTELDFKYNCQVIAYLKKQEIAAKTENELDFKGSIRYNKLSRRMDNCRSLEELAFQDNLFELITNVSNFKEDKNGS</sequence>
<evidence type="ECO:0000256" key="4">
    <source>
        <dbReference type="ARBA" id="ARBA00022801"/>
    </source>
</evidence>
<feature type="domain" description="RecJ OB" evidence="9">
    <location>
        <begin position="451"/>
        <end position="553"/>
    </location>
</feature>
<feature type="domain" description="DDH" evidence="7">
    <location>
        <begin position="75"/>
        <end position="223"/>
    </location>
</feature>
<dbReference type="Gene3D" id="3.10.310.30">
    <property type="match status" value="1"/>
</dbReference>
<feature type="domain" description="DHHA1" evidence="8">
    <location>
        <begin position="345"/>
        <end position="438"/>
    </location>
</feature>
<keyword evidence="3" id="KW-0540">Nuclease</keyword>
<evidence type="ECO:0000313" key="11">
    <source>
        <dbReference type="Proteomes" id="UP000006866"/>
    </source>
</evidence>
<dbReference type="GO" id="GO:0003676">
    <property type="term" value="F:nucleic acid binding"/>
    <property type="evidence" value="ECO:0007669"/>
    <property type="project" value="InterPro"/>
</dbReference>
<dbReference type="RefSeq" id="WP_014552872.1">
    <property type="nucleotide sequence ID" value="NC_017455.1"/>
</dbReference>